<evidence type="ECO:0000313" key="2">
    <source>
        <dbReference type="EMBL" id="AEA13604.1"/>
    </source>
</evidence>
<keyword evidence="2" id="KW-0489">Methyltransferase</keyword>
<name>F2L5Q8_THEU7</name>
<reference evidence="2 3" key="1">
    <citation type="journal article" date="2011" name="J. Bacteriol.">
        <title>Complete genome sequence of the thermoacidophilic crenarchaeon Thermoproteus uzoniensis 768-20.</title>
        <authorList>
            <person name="Mardanov A.V."/>
            <person name="Gumerov V.M."/>
            <person name="Beletsky A.V."/>
            <person name="Prokofeva M.I."/>
            <person name="Bonch-Osmolovskaya E.A."/>
            <person name="Ravin N.V."/>
            <person name="Skryabin K.G."/>
        </authorList>
    </citation>
    <scope>NUCLEOTIDE SEQUENCE [LARGE SCALE GENOMIC DNA]</scope>
    <source>
        <strain evidence="2 3">768-20</strain>
    </source>
</reference>
<dbReference type="Pfam" id="PF08241">
    <property type="entry name" value="Methyltransf_11"/>
    <property type="match status" value="1"/>
</dbReference>
<dbReference type="STRING" id="999630.TUZN_2147"/>
<dbReference type="InterPro" id="IPR013216">
    <property type="entry name" value="Methyltransf_11"/>
</dbReference>
<proteinExistence type="predicted"/>
<feature type="domain" description="Methyltransferase type 11" evidence="1">
    <location>
        <begin position="41"/>
        <end position="122"/>
    </location>
</feature>
<dbReference type="GO" id="GO:0008757">
    <property type="term" value="F:S-adenosylmethionine-dependent methyltransferase activity"/>
    <property type="evidence" value="ECO:0007669"/>
    <property type="project" value="InterPro"/>
</dbReference>
<evidence type="ECO:0000313" key="3">
    <source>
        <dbReference type="Proteomes" id="UP000008138"/>
    </source>
</evidence>
<reference key="2">
    <citation type="submission" date="2011-03" db="EMBL/GenBank/DDBJ databases">
        <title>Complete genome sequence of the thermoacidophilic crenarchaeon Thermoproteus uzoniensis 768-20.</title>
        <authorList>
            <person name="Mardanov A.V."/>
            <person name="Gumerov V.M."/>
            <person name="Beletsky A.V."/>
            <person name="Prokofeva M.I."/>
            <person name="Bonch-Osmolovskaya E.A."/>
            <person name="Ravin N.V."/>
            <person name="Skryabin K.G."/>
        </authorList>
    </citation>
    <scope>NUCLEOTIDE SEQUENCE</scope>
    <source>
        <strain>768-20</strain>
    </source>
</reference>
<protein>
    <submittedName>
        <fullName evidence="2">Methyltransferase type 11</fullName>
    </submittedName>
</protein>
<dbReference type="EMBL" id="CP002590">
    <property type="protein sequence ID" value="AEA13604.1"/>
    <property type="molecule type" value="Genomic_DNA"/>
</dbReference>
<dbReference type="CDD" id="cd02440">
    <property type="entry name" value="AdoMet_MTases"/>
    <property type="match status" value="1"/>
</dbReference>
<dbReference type="HOGENOM" id="CLU_1451465_0_0_2"/>
<gene>
    <name evidence="2" type="ordered locus">TUZN_2147</name>
</gene>
<sequence length="194" mass="20940">MDVDWARVARDAYRAVAEAYEASRRRPLPTADIADFGDRALDLGSGRGAQPAYLEAAYRYVVHCDLAPELVPRGSEAVLCEATALPFRDGAFDVVHAVAVYHHLPPGVLGRAFAEALRVGGAVVATVWDLSGSGGVAKLVPWRWRGEALRVYYAYGIRDLAEAVSAAGGELAGAGYMRRGRRLNAFVVALRRKN</sequence>
<dbReference type="AlphaFoldDB" id="F2L5Q8"/>
<keyword evidence="3" id="KW-1185">Reference proteome</keyword>
<dbReference type="Proteomes" id="UP000008138">
    <property type="component" value="Chromosome"/>
</dbReference>
<keyword evidence="2" id="KW-0808">Transferase</keyword>
<organism evidence="2 3">
    <name type="scientific">Thermoproteus uzoniensis (strain 768-20)</name>
    <dbReference type="NCBI Taxonomy" id="999630"/>
    <lineage>
        <taxon>Archaea</taxon>
        <taxon>Thermoproteota</taxon>
        <taxon>Thermoprotei</taxon>
        <taxon>Thermoproteales</taxon>
        <taxon>Thermoproteaceae</taxon>
        <taxon>Thermoproteus</taxon>
    </lineage>
</organism>
<accession>F2L5Q8</accession>
<dbReference type="Gene3D" id="3.40.50.150">
    <property type="entry name" value="Vaccinia Virus protein VP39"/>
    <property type="match status" value="1"/>
</dbReference>
<dbReference type="SUPFAM" id="SSF53335">
    <property type="entry name" value="S-adenosyl-L-methionine-dependent methyltransferases"/>
    <property type="match status" value="1"/>
</dbReference>
<dbReference type="KEGG" id="tuz:TUZN_2147"/>
<dbReference type="eggNOG" id="arCOG04583">
    <property type="taxonomic scope" value="Archaea"/>
</dbReference>
<dbReference type="GO" id="GO:0032259">
    <property type="term" value="P:methylation"/>
    <property type="evidence" value="ECO:0007669"/>
    <property type="project" value="UniProtKB-KW"/>
</dbReference>
<evidence type="ECO:0000259" key="1">
    <source>
        <dbReference type="Pfam" id="PF08241"/>
    </source>
</evidence>
<dbReference type="InterPro" id="IPR029063">
    <property type="entry name" value="SAM-dependent_MTases_sf"/>
</dbReference>